<feature type="transmembrane region" description="Helical" evidence="1">
    <location>
        <begin position="187"/>
        <end position="205"/>
    </location>
</feature>
<proteinExistence type="predicted"/>
<keyword evidence="3" id="KW-1185">Reference proteome</keyword>
<feature type="transmembrane region" description="Helical" evidence="1">
    <location>
        <begin position="56"/>
        <end position="75"/>
    </location>
</feature>
<dbReference type="OrthoDB" id="3320984at2"/>
<dbReference type="PANTHER" id="PTHR31610:SF0">
    <property type="entry name" value="SLC26A_SULP TRANSPORTER DOMAIN-CONTAINING PROTEIN"/>
    <property type="match status" value="1"/>
</dbReference>
<dbReference type="PATRIC" id="fig|869212.3.peg.1379"/>
<dbReference type="HOGENOM" id="CLU_020957_0_0_12"/>
<feature type="transmembrane region" description="Helical" evidence="1">
    <location>
        <begin position="337"/>
        <end position="356"/>
    </location>
</feature>
<feature type="transmembrane region" description="Helical" evidence="1">
    <location>
        <begin position="450"/>
        <end position="471"/>
    </location>
</feature>
<feature type="transmembrane region" description="Helical" evidence="1">
    <location>
        <begin position="126"/>
        <end position="150"/>
    </location>
</feature>
<evidence type="ECO:0000256" key="1">
    <source>
        <dbReference type="SAM" id="Phobius"/>
    </source>
</evidence>
<feature type="transmembrane region" description="Helical" evidence="1">
    <location>
        <begin position="392"/>
        <end position="411"/>
    </location>
</feature>
<name>I4B433_TURPD</name>
<protein>
    <submittedName>
        <fullName evidence="2">Sulfate transporter</fullName>
    </submittedName>
</protein>
<sequence>MQANNPSQFRYRWFALGDLNAFFALMFDNVANLALFGLLLTGVFKIPAEIVYMKMFPGTAIGVLIGDVIYTWMAFRLARRTQNPNVTAMPLGLDSPSTVGIALMVIGPACLAVLRNTPNPTPQQMYDAGIVAWQVGMATLFLIGVVKLVFSFFGDWVARVVPEAGLLGSLAGVGITFLALVPLEHMFGLPIVGMIAFGIILYALVARVKLPYNIPSVFLSVLVGAVLYYILLAAKLIPAHTIDFSLRFAPPIPTLEFMSGLKTAFDYLPIAIPFGLLTVIGGINVTASARLAGDAYKTRSILLTEAVATLGASLFGGVAQSTPYIGHPAYKAMGGRAGYTLATGVFVGLGGIFGYLGFMAELLPAAALAPIFIFVGLDIVEQSYHSTPKRHATAVTMAIIPAIPALVQMKLGPMIGDIERFYATLKASSVELAAKMHTSFAYFERHYQEGWLAINAVGNGFILTAMIWGAFTAMLIDRRFRRASVFIMIGALFSFFGLMHSVQIGGGMYLPWRVQVVAGPTPYAITLAYVSLAALIFLLSFSKGAKDAAAETIS</sequence>
<accession>I4B433</accession>
<feature type="transmembrane region" description="Helical" evidence="1">
    <location>
        <begin position="522"/>
        <end position="541"/>
    </location>
</feature>
<dbReference type="Proteomes" id="UP000006048">
    <property type="component" value="Chromosome"/>
</dbReference>
<keyword evidence="1" id="KW-0472">Membrane</keyword>
<feature type="transmembrane region" description="Helical" evidence="1">
    <location>
        <begin position="156"/>
        <end position="180"/>
    </location>
</feature>
<gene>
    <name evidence="2" type="ordered locus">Turpa_1392</name>
</gene>
<dbReference type="EMBL" id="CP002959">
    <property type="protein sequence ID" value="AFM12040.1"/>
    <property type="molecule type" value="Genomic_DNA"/>
</dbReference>
<feature type="transmembrane region" description="Helical" evidence="1">
    <location>
        <begin position="95"/>
        <end position="114"/>
    </location>
</feature>
<dbReference type="KEGG" id="tpx:Turpa_1392"/>
<dbReference type="RefSeq" id="WP_014802554.1">
    <property type="nucleotide sequence ID" value="NC_018020.1"/>
</dbReference>
<reference evidence="2 3" key="1">
    <citation type="submission" date="2012-06" db="EMBL/GenBank/DDBJ databases">
        <title>The complete chromosome of genome of Turneriella parva DSM 21527.</title>
        <authorList>
            <consortium name="US DOE Joint Genome Institute (JGI-PGF)"/>
            <person name="Lucas S."/>
            <person name="Han J."/>
            <person name="Lapidus A."/>
            <person name="Bruce D."/>
            <person name="Goodwin L."/>
            <person name="Pitluck S."/>
            <person name="Peters L."/>
            <person name="Kyrpides N."/>
            <person name="Mavromatis K."/>
            <person name="Ivanova N."/>
            <person name="Mikhailova N."/>
            <person name="Chertkov O."/>
            <person name="Detter J.C."/>
            <person name="Tapia R."/>
            <person name="Han C."/>
            <person name="Land M."/>
            <person name="Hauser L."/>
            <person name="Markowitz V."/>
            <person name="Cheng J.-F."/>
            <person name="Hugenholtz P."/>
            <person name="Woyke T."/>
            <person name="Wu D."/>
            <person name="Gronow S."/>
            <person name="Wellnitz S."/>
            <person name="Brambilla E."/>
            <person name="Klenk H.-P."/>
            <person name="Eisen J.A."/>
        </authorList>
    </citation>
    <scope>NUCLEOTIDE SEQUENCE [LARGE SCALE GENOMIC DNA]</scope>
    <source>
        <strain evidence="3">ATCC BAA-1111 / DSM 21527 / NCTC 11395 / H</strain>
    </source>
</reference>
<keyword evidence="1" id="KW-0812">Transmembrane</keyword>
<evidence type="ECO:0000313" key="2">
    <source>
        <dbReference type="EMBL" id="AFM12040.1"/>
    </source>
</evidence>
<dbReference type="STRING" id="869212.Turpa_1392"/>
<feature type="transmembrane region" description="Helical" evidence="1">
    <location>
        <begin position="217"/>
        <end position="237"/>
    </location>
</feature>
<dbReference type="PANTHER" id="PTHR31610">
    <property type="entry name" value="SLR0360 PROTEIN"/>
    <property type="match status" value="1"/>
</dbReference>
<keyword evidence="1" id="KW-1133">Transmembrane helix</keyword>
<feature type="transmembrane region" description="Helical" evidence="1">
    <location>
        <begin position="20"/>
        <end position="44"/>
    </location>
</feature>
<feature type="transmembrane region" description="Helical" evidence="1">
    <location>
        <begin position="483"/>
        <end position="502"/>
    </location>
</feature>
<dbReference type="AlphaFoldDB" id="I4B433"/>
<feature type="transmembrane region" description="Helical" evidence="1">
    <location>
        <begin position="362"/>
        <end position="380"/>
    </location>
</feature>
<evidence type="ECO:0000313" key="3">
    <source>
        <dbReference type="Proteomes" id="UP000006048"/>
    </source>
</evidence>
<feature type="transmembrane region" description="Helical" evidence="1">
    <location>
        <begin position="267"/>
        <end position="289"/>
    </location>
</feature>
<organism evidence="2 3">
    <name type="scientific">Turneriella parva (strain ATCC BAA-1111 / DSM 21527 / NCTC 11395 / H)</name>
    <name type="common">Leptospira parva</name>
    <dbReference type="NCBI Taxonomy" id="869212"/>
    <lineage>
        <taxon>Bacteria</taxon>
        <taxon>Pseudomonadati</taxon>
        <taxon>Spirochaetota</taxon>
        <taxon>Spirochaetia</taxon>
        <taxon>Leptospirales</taxon>
        <taxon>Leptospiraceae</taxon>
        <taxon>Turneriella</taxon>
    </lineage>
</organism>